<evidence type="ECO:0000259" key="1">
    <source>
        <dbReference type="Pfam" id="PF20700"/>
    </source>
</evidence>
<evidence type="ECO:0000313" key="3">
    <source>
        <dbReference type="Proteomes" id="UP001159042"/>
    </source>
</evidence>
<dbReference type="AlphaFoldDB" id="A0AAV8VN63"/>
<sequence>MRSPLPGESKCDDLLATWYDVEAIFFSYGEIRGPAHNDHRWSSYLNVNDLCRIMEHELEFESVKETHHTISGNRIVELGYVIDKILLIQAQHLQQCTLARVQFHKEIRRGTGLVSCIELKCCACDKVFTFTTEDAKKNVINMGVVWGTLASGSSYLHTKELLSCIDIPTMPEKMFSEYEEFLSEKFYIIYVGDSTQNGPLVCFDYDDEVYNMLTSTRGVFLWRAE</sequence>
<dbReference type="Proteomes" id="UP001159042">
    <property type="component" value="Unassembled WGS sequence"/>
</dbReference>
<feature type="domain" description="Mutator-like transposase" evidence="1">
    <location>
        <begin position="72"/>
        <end position="186"/>
    </location>
</feature>
<protein>
    <recommendedName>
        <fullName evidence="1">Mutator-like transposase domain-containing protein</fullName>
    </recommendedName>
</protein>
<reference evidence="2 3" key="1">
    <citation type="journal article" date="2023" name="Insect Mol. Biol.">
        <title>Genome sequencing provides insights into the evolution of gene families encoding plant cell wall-degrading enzymes in longhorned beetles.</title>
        <authorList>
            <person name="Shin N.R."/>
            <person name="Okamura Y."/>
            <person name="Kirsch R."/>
            <person name="Pauchet Y."/>
        </authorList>
    </citation>
    <scope>NUCLEOTIDE SEQUENCE [LARGE SCALE GENOMIC DNA]</scope>
    <source>
        <strain evidence="2">EAD_L_NR</strain>
    </source>
</reference>
<gene>
    <name evidence="2" type="ORF">NQ315_008238</name>
</gene>
<name>A0AAV8VN63_9CUCU</name>
<accession>A0AAV8VN63</accession>
<keyword evidence="3" id="KW-1185">Reference proteome</keyword>
<dbReference type="InterPro" id="IPR049012">
    <property type="entry name" value="Mutator_transp_dom"/>
</dbReference>
<proteinExistence type="predicted"/>
<dbReference type="EMBL" id="JANEYG010000054">
    <property type="protein sequence ID" value="KAJ8915351.1"/>
    <property type="molecule type" value="Genomic_DNA"/>
</dbReference>
<comment type="caution">
    <text evidence="2">The sequence shown here is derived from an EMBL/GenBank/DDBJ whole genome shotgun (WGS) entry which is preliminary data.</text>
</comment>
<organism evidence="2 3">
    <name type="scientific">Exocentrus adspersus</name>
    <dbReference type="NCBI Taxonomy" id="1586481"/>
    <lineage>
        <taxon>Eukaryota</taxon>
        <taxon>Metazoa</taxon>
        <taxon>Ecdysozoa</taxon>
        <taxon>Arthropoda</taxon>
        <taxon>Hexapoda</taxon>
        <taxon>Insecta</taxon>
        <taxon>Pterygota</taxon>
        <taxon>Neoptera</taxon>
        <taxon>Endopterygota</taxon>
        <taxon>Coleoptera</taxon>
        <taxon>Polyphaga</taxon>
        <taxon>Cucujiformia</taxon>
        <taxon>Chrysomeloidea</taxon>
        <taxon>Cerambycidae</taxon>
        <taxon>Lamiinae</taxon>
        <taxon>Acanthocinini</taxon>
        <taxon>Exocentrus</taxon>
    </lineage>
</organism>
<evidence type="ECO:0000313" key="2">
    <source>
        <dbReference type="EMBL" id="KAJ8915351.1"/>
    </source>
</evidence>
<dbReference type="Pfam" id="PF20700">
    <property type="entry name" value="Mutator"/>
    <property type="match status" value="1"/>
</dbReference>